<dbReference type="AlphaFoldDB" id="A0A538SS12"/>
<dbReference type="InterPro" id="IPR027417">
    <property type="entry name" value="P-loop_NTPase"/>
</dbReference>
<dbReference type="PANTHER" id="PTHR13696:SF52">
    <property type="entry name" value="PARA FAMILY PROTEIN CT_582"/>
    <property type="match status" value="1"/>
</dbReference>
<proteinExistence type="predicted"/>
<dbReference type="Pfam" id="PF13614">
    <property type="entry name" value="AAA_31"/>
    <property type="match status" value="1"/>
</dbReference>
<protein>
    <submittedName>
        <fullName evidence="2">ParA family protein</fullName>
    </submittedName>
</protein>
<dbReference type="EMBL" id="VBOT01000002">
    <property type="protein sequence ID" value="TMQ54182.1"/>
    <property type="molecule type" value="Genomic_DNA"/>
</dbReference>
<dbReference type="PANTHER" id="PTHR13696">
    <property type="entry name" value="P-LOOP CONTAINING NUCLEOSIDE TRIPHOSPHATE HYDROLASE"/>
    <property type="match status" value="1"/>
</dbReference>
<comment type="caution">
    <text evidence="2">The sequence shown here is derived from an EMBL/GenBank/DDBJ whole genome shotgun (WGS) entry which is preliminary data.</text>
</comment>
<sequence length="261" mass="27975">MARVIAVASQKGGVGKTTTAISLGSCLAQEGHRVLLVDIDPQGNATSGLGVNGNELPKTVYEALIGGVGIEEAVTPTALANLDLVPAGQSLSGAEVELVGVDGRESRLRSCLAPLRDQYEYTFVDSPPSLGLLTVNALTAADSVIIPLQCEYLALEGLTQLVAAVRRVQDHLNPALRIEGVLLTMYDARLNLSQQVAEEARRFFSDRVYRTVIPRNVRLSEAPSFGKPIVLYDPNCPGADSYRELAQEVLEHAQESAWPRA</sequence>
<evidence type="ECO:0000259" key="1">
    <source>
        <dbReference type="Pfam" id="PF13614"/>
    </source>
</evidence>
<name>A0A538SS12_UNCEI</name>
<dbReference type="PIRSF" id="PIRSF009320">
    <property type="entry name" value="Nuc_binding_HP_1000"/>
    <property type="match status" value="1"/>
</dbReference>
<evidence type="ECO:0000313" key="2">
    <source>
        <dbReference type="EMBL" id="TMQ54182.1"/>
    </source>
</evidence>
<dbReference type="Proteomes" id="UP000320184">
    <property type="component" value="Unassembled WGS sequence"/>
</dbReference>
<dbReference type="FunFam" id="3.40.50.300:FF:000285">
    <property type="entry name" value="Sporulation initiation inhibitor Soj"/>
    <property type="match status" value="1"/>
</dbReference>
<dbReference type="Gene3D" id="3.40.50.300">
    <property type="entry name" value="P-loop containing nucleotide triphosphate hydrolases"/>
    <property type="match status" value="1"/>
</dbReference>
<dbReference type="SUPFAM" id="SSF52540">
    <property type="entry name" value="P-loop containing nucleoside triphosphate hydrolases"/>
    <property type="match status" value="1"/>
</dbReference>
<dbReference type="InterPro" id="IPR025669">
    <property type="entry name" value="AAA_dom"/>
</dbReference>
<organism evidence="2 3">
    <name type="scientific">Eiseniibacteriota bacterium</name>
    <dbReference type="NCBI Taxonomy" id="2212470"/>
    <lineage>
        <taxon>Bacteria</taxon>
        <taxon>Candidatus Eiseniibacteriota</taxon>
    </lineage>
</organism>
<dbReference type="InterPro" id="IPR050678">
    <property type="entry name" value="DNA_Partitioning_ATPase"/>
</dbReference>
<gene>
    <name evidence="2" type="ORF">E6K73_00150</name>
</gene>
<evidence type="ECO:0000313" key="3">
    <source>
        <dbReference type="Proteomes" id="UP000320184"/>
    </source>
</evidence>
<dbReference type="CDD" id="cd02042">
    <property type="entry name" value="ParAB_family"/>
    <property type="match status" value="1"/>
</dbReference>
<reference evidence="2 3" key="1">
    <citation type="journal article" date="2019" name="Nat. Microbiol.">
        <title>Mediterranean grassland soil C-N compound turnover is dependent on rainfall and depth, and is mediated by genomically divergent microorganisms.</title>
        <authorList>
            <person name="Diamond S."/>
            <person name="Andeer P.F."/>
            <person name="Li Z."/>
            <person name="Crits-Christoph A."/>
            <person name="Burstein D."/>
            <person name="Anantharaman K."/>
            <person name="Lane K.R."/>
            <person name="Thomas B.C."/>
            <person name="Pan C."/>
            <person name="Northen T.R."/>
            <person name="Banfield J.F."/>
        </authorList>
    </citation>
    <scope>NUCLEOTIDE SEQUENCE [LARGE SCALE GENOMIC DNA]</scope>
    <source>
        <strain evidence="2">WS_3</strain>
    </source>
</reference>
<accession>A0A538SS12</accession>
<feature type="domain" description="AAA" evidence="1">
    <location>
        <begin position="3"/>
        <end position="178"/>
    </location>
</feature>